<comment type="caution">
    <text evidence="1">The sequence shown here is derived from an EMBL/GenBank/DDBJ whole genome shotgun (WGS) entry which is preliminary data.</text>
</comment>
<dbReference type="EMBL" id="SPHZ02000010">
    <property type="protein sequence ID" value="KAF0895928.1"/>
    <property type="molecule type" value="Genomic_DNA"/>
</dbReference>
<reference evidence="1 2" key="1">
    <citation type="submission" date="2019-11" db="EMBL/GenBank/DDBJ databases">
        <title>Whole genome sequence of Oryza granulata.</title>
        <authorList>
            <person name="Li W."/>
        </authorList>
    </citation>
    <scope>NUCLEOTIDE SEQUENCE [LARGE SCALE GENOMIC DNA]</scope>
    <source>
        <strain evidence="2">cv. Menghai</strain>
        <tissue evidence="1">Leaf</tissue>
    </source>
</reference>
<accession>A0A6G1C634</accession>
<keyword evidence="2" id="KW-1185">Reference proteome</keyword>
<gene>
    <name evidence="1" type="ORF">E2562_017570</name>
</gene>
<evidence type="ECO:0000313" key="1">
    <source>
        <dbReference type="EMBL" id="KAF0895928.1"/>
    </source>
</evidence>
<dbReference type="Proteomes" id="UP000479710">
    <property type="component" value="Unassembled WGS sequence"/>
</dbReference>
<evidence type="ECO:0000313" key="2">
    <source>
        <dbReference type="Proteomes" id="UP000479710"/>
    </source>
</evidence>
<dbReference type="AlphaFoldDB" id="A0A6G1C634"/>
<name>A0A6G1C634_9ORYZ</name>
<sequence length="74" mass="7558">MGPFSLNRVAALRWCGVIWRTAGGAQALAAMGQHPAGVTGVAAAIERLPWKLGKSAMSALSLSPGSPVDKDVAE</sequence>
<protein>
    <submittedName>
        <fullName evidence="1">Uncharacterized protein</fullName>
    </submittedName>
</protein>
<proteinExistence type="predicted"/>
<organism evidence="1 2">
    <name type="scientific">Oryza meyeriana var. granulata</name>
    <dbReference type="NCBI Taxonomy" id="110450"/>
    <lineage>
        <taxon>Eukaryota</taxon>
        <taxon>Viridiplantae</taxon>
        <taxon>Streptophyta</taxon>
        <taxon>Embryophyta</taxon>
        <taxon>Tracheophyta</taxon>
        <taxon>Spermatophyta</taxon>
        <taxon>Magnoliopsida</taxon>
        <taxon>Liliopsida</taxon>
        <taxon>Poales</taxon>
        <taxon>Poaceae</taxon>
        <taxon>BOP clade</taxon>
        <taxon>Oryzoideae</taxon>
        <taxon>Oryzeae</taxon>
        <taxon>Oryzinae</taxon>
        <taxon>Oryza</taxon>
        <taxon>Oryza meyeriana</taxon>
    </lineage>
</organism>